<protein>
    <submittedName>
        <fullName evidence="1">Uncharacterized protein</fullName>
    </submittedName>
</protein>
<evidence type="ECO:0000313" key="1">
    <source>
        <dbReference type="EMBL" id="KKK51110.1"/>
    </source>
</evidence>
<feature type="non-terminal residue" evidence="1">
    <location>
        <position position="1"/>
    </location>
</feature>
<name>A0A0F8WRZ6_9ZZZZ</name>
<proteinExistence type="predicted"/>
<comment type="caution">
    <text evidence="1">The sequence shown here is derived from an EMBL/GenBank/DDBJ whole genome shotgun (WGS) entry which is preliminary data.</text>
</comment>
<organism evidence="1">
    <name type="scientific">marine sediment metagenome</name>
    <dbReference type="NCBI Taxonomy" id="412755"/>
    <lineage>
        <taxon>unclassified sequences</taxon>
        <taxon>metagenomes</taxon>
        <taxon>ecological metagenomes</taxon>
    </lineage>
</organism>
<sequence length="295" mass="30716">LFDQSASLFIIEDQAGTDLFTLNKSGDITVNSCAGCGSGSLPVVDTTSIVKGSVDDTKELRFEVDGFTTLFTRILTPQDASYTIAGTNLIGQVFTVTQIFDGNILPANDGVEDIGVSGTAWGDIWFSGEISGGGTVGMNWVPDGDGTRDSATSANSWNAVYTEGLNVQEADDTTLIELSNTTASATQFRLNDPGGTRRMNIGFFGAGDNDVAVSLLGPTNADNIAITSAGNGGVAALQIDSNDVVRKRLGAIASSCTPDSTWDANEQNCLTAFVLTINFILDSMRATGGHGLIAD</sequence>
<accession>A0A0F8WRZ6</accession>
<reference evidence="1" key="1">
    <citation type="journal article" date="2015" name="Nature">
        <title>Complex archaea that bridge the gap between prokaryotes and eukaryotes.</title>
        <authorList>
            <person name="Spang A."/>
            <person name="Saw J.H."/>
            <person name="Jorgensen S.L."/>
            <person name="Zaremba-Niedzwiedzka K."/>
            <person name="Martijn J."/>
            <person name="Lind A.E."/>
            <person name="van Eijk R."/>
            <person name="Schleper C."/>
            <person name="Guy L."/>
            <person name="Ettema T.J."/>
        </authorList>
    </citation>
    <scope>NUCLEOTIDE SEQUENCE</scope>
</reference>
<dbReference type="EMBL" id="LAZR01067675">
    <property type="protein sequence ID" value="KKK51110.1"/>
    <property type="molecule type" value="Genomic_DNA"/>
</dbReference>
<gene>
    <name evidence="1" type="ORF">LCGC14_3118240</name>
</gene>
<dbReference type="AlphaFoldDB" id="A0A0F8WRZ6"/>